<dbReference type="AlphaFoldDB" id="A0A1H0LA59"/>
<accession>A0A1H0LA59</accession>
<gene>
    <name evidence="1" type="ORF">SAMN05216259_111130</name>
</gene>
<sequence>MSHHLDSPAARADARLNISDTYVFRGERGTVFVMNVCSDAAGPDAPKGFHPEARYEFKIDTTGDAVEDLAYRFTFGPADTDGTQSLELRRLVGEDASDDHAQGVLLLTGTTGREIAADSGLRVWTGRASDPFWMNPGVVEAVGHAFQDGTDIDVPAQDPAQVSSLFAGQKIRSLVLEVPDAGLRPFTRDGRIGVWATTALATDAGGWHRVNRCGLPMVSPIFAQFDDELAEKLNQTQPADDPRTFEDVITDRVAAVVAARGTTADPRGYGRAVADRLLPDVLAYDVGTPAVFGFAKFNGRALTDNAGEVMFSLATDSALSIGLSHDAVDAPTTSTFPYVAAAA</sequence>
<dbReference type="Proteomes" id="UP000199341">
    <property type="component" value="Unassembled WGS sequence"/>
</dbReference>
<evidence type="ECO:0000313" key="2">
    <source>
        <dbReference type="Proteomes" id="UP000199341"/>
    </source>
</evidence>
<organism evidence="1 2">
    <name type="scientific">Actinacidiphila guanduensis</name>
    <dbReference type="NCBI Taxonomy" id="310781"/>
    <lineage>
        <taxon>Bacteria</taxon>
        <taxon>Bacillati</taxon>
        <taxon>Actinomycetota</taxon>
        <taxon>Actinomycetes</taxon>
        <taxon>Kitasatosporales</taxon>
        <taxon>Streptomycetaceae</taxon>
        <taxon>Actinacidiphila</taxon>
    </lineage>
</organism>
<reference evidence="1 2" key="1">
    <citation type="submission" date="2016-10" db="EMBL/GenBank/DDBJ databases">
        <authorList>
            <person name="de Groot N.N."/>
        </authorList>
    </citation>
    <scope>NUCLEOTIDE SEQUENCE [LARGE SCALE GENOMIC DNA]</scope>
    <source>
        <strain evidence="1 2">CGMCC 4.2022</strain>
    </source>
</reference>
<evidence type="ECO:0000313" key="1">
    <source>
        <dbReference type="EMBL" id="SDO64871.1"/>
    </source>
</evidence>
<dbReference type="EMBL" id="FNIE01000011">
    <property type="protein sequence ID" value="SDO64871.1"/>
    <property type="molecule type" value="Genomic_DNA"/>
</dbReference>
<dbReference type="STRING" id="310781.SAMN05216259_111130"/>
<protein>
    <recommendedName>
        <fullName evidence="3">DUF4331 domain-containing protein</fullName>
    </recommendedName>
</protein>
<keyword evidence="2" id="KW-1185">Reference proteome</keyword>
<dbReference type="OrthoDB" id="9791748at2"/>
<dbReference type="InterPro" id="IPR025566">
    <property type="entry name" value="DUF4331"/>
</dbReference>
<name>A0A1H0LA59_9ACTN</name>
<dbReference type="Pfam" id="PF14224">
    <property type="entry name" value="DUF4331"/>
    <property type="match status" value="2"/>
</dbReference>
<dbReference type="RefSeq" id="WP_093786640.1">
    <property type="nucleotide sequence ID" value="NZ_FNIE01000011.1"/>
</dbReference>
<proteinExistence type="predicted"/>
<evidence type="ECO:0008006" key="3">
    <source>
        <dbReference type="Google" id="ProtNLM"/>
    </source>
</evidence>